<sequence>MDEKIAEKRLVSFNKECILAGPRQSVVSFLKMLMNLGADVTKATSAKSLITSKSNIVLLLKNEGKSKKFPQITVLSRSWWDYYHNPKKHRSSYKTYNIPKQWNKVYNEILKLENIPFLIPE</sequence>
<protein>
    <submittedName>
        <fullName evidence="1">Uncharacterized protein</fullName>
    </submittedName>
</protein>
<gene>
    <name evidence="1" type="primary">gp_05864</name>
</gene>
<proteinExistence type="predicted"/>
<accession>A0AAE7RTM6</accession>
<evidence type="ECO:0000313" key="1">
    <source>
        <dbReference type="EMBL" id="QWM89164.1"/>
    </source>
</evidence>
<dbReference type="KEGG" id="vg:75692219"/>
<dbReference type="GeneID" id="75692219"/>
<dbReference type="Proteomes" id="UP000827388">
    <property type="component" value="Segment"/>
</dbReference>
<dbReference type="RefSeq" id="YP_010358736.1">
    <property type="nucleotide sequence ID" value="NC_062765.1"/>
</dbReference>
<reference evidence="1 2" key="1">
    <citation type="submission" date="2021-04" db="EMBL/GenBank/DDBJ databases">
        <authorList>
            <person name="Shkoporov A.N."/>
            <person name="Stockdale S.R."/>
            <person name="Guerin E."/>
            <person name="Ross R.P."/>
            <person name="Hill C."/>
        </authorList>
    </citation>
    <scope>NUCLEOTIDE SEQUENCE [LARGE SCALE GENOMIC DNA]</scope>
    <source>
        <strain evidence="2">cr30_1</strain>
    </source>
</reference>
<dbReference type="EMBL" id="MZ130475">
    <property type="protein sequence ID" value="QWM89164.1"/>
    <property type="molecule type" value="Genomic_DNA"/>
</dbReference>
<name>A0AAE7RTM6_9CAUD</name>
<evidence type="ECO:0000313" key="2">
    <source>
        <dbReference type="Proteomes" id="UP000827388"/>
    </source>
</evidence>
<keyword evidence="2" id="KW-1185">Reference proteome</keyword>
<organism evidence="1 2">
    <name type="scientific">uncultured phage cr30_1</name>
    <dbReference type="NCBI Taxonomy" id="2986411"/>
    <lineage>
        <taxon>Viruses</taxon>
        <taxon>Duplodnaviria</taxon>
        <taxon>Heunggongvirae</taxon>
        <taxon>Uroviricota</taxon>
        <taxon>Caudoviricetes</taxon>
        <taxon>Crassvirales</taxon>
        <taxon>Suoliviridae</taxon>
        <taxon>Boorivirinae</taxon>
        <taxon>Cohcovirus</taxon>
        <taxon>Cohcovirus splanchnicus</taxon>
    </lineage>
</organism>